<keyword evidence="1" id="KW-1133">Transmembrane helix</keyword>
<evidence type="ECO:0000256" key="1">
    <source>
        <dbReference type="SAM" id="Phobius"/>
    </source>
</evidence>
<dbReference type="EMBL" id="CP003539">
    <property type="protein sequence ID" value="AFX99561.1"/>
    <property type="molecule type" value="Genomic_DNA"/>
</dbReference>
<keyword evidence="1" id="KW-0812">Transmembrane</keyword>
<evidence type="ECO:0000313" key="3">
    <source>
        <dbReference type="Proteomes" id="UP000010077"/>
    </source>
</evidence>
<sequence>MFAYNNYHILLSLLKLLILLATIVLKKAILDFIKNSYYLFGIKIPLSKS</sequence>
<name>K7ZDI8_9PROT</name>
<keyword evidence="1" id="KW-0472">Membrane</keyword>
<reference evidence="2 3" key="1">
    <citation type="journal article" date="2012" name="Proc. Natl. Acad. Sci. U.S.A.">
        <title>Genome streamlining and chemical defense in a coral reef symbiosis.</title>
        <authorList>
            <person name="Kwan J.C."/>
            <person name="Donia M.S."/>
            <person name="Han A.W."/>
            <person name="Hirose E."/>
            <person name="Haygood M.G."/>
            <person name="Schmidt E.W."/>
        </authorList>
    </citation>
    <scope>NUCLEOTIDE SEQUENCE [LARGE SCALE GENOMIC DNA]</scope>
    <source>
        <strain evidence="2 3">L2</strain>
    </source>
</reference>
<organism evidence="2 3">
    <name type="scientific">Candidatus Endolissoclinum faulkneri L2</name>
    <dbReference type="NCBI Taxonomy" id="1193729"/>
    <lineage>
        <taxon>Bacteria</taxon>
        <taxon>Pseudomonadati</taxon>
        <taxon>Pseudomonadota</taxon>
        <taxon>Alphaproteobacteria</taxon>
        <taxon>Rhodospirillales</taxon>
        <taxon>Rhodospirillaceae</taxon>
        <taxon>Candidatus Endolissoclinum</taxon>
    </lineage>
</organism>
<proteinExistence type="predicted"/>
<gene>
    <name evidence="2" type="ORF">A1OE_1392</name>
</gene>
<keyword evidence="3" id="KW-1185">Reference proteome</keyword>
<dbReference type="KEGG" id="thal:A1OE_1392"/>
<dbReference type="AlphaFoldDB" id="K7ZDI8"/>
<feature type="transmembrane region" description="Helical" evidence="1">
    <location>
        <begin position="6"/>
        <end position="25"/>
    </location>
</feature>
<dbReference type="HOGENOM" id="CLU_3133523_0_0_5"/>
<evidence type="ECO:0000313" key="2">
    <source>
        <dbReference type="EMBL" id="AFX99561.1"/>
    </source>
</evidence>
<dbReference type="Proteomes" id="UP000010077">
    <property type="component" value="Chromosome"/>
</dbReference>
<protein>
    <submittedName>
        <fullName evidence="2">Uncharacterized protein</fullName>
    </submittedName>
</protein>
<accession>K7ZDI8</accession>